<comment type="caution">
    <text evidence="1">The sequence shown here is derived from an EMBL/GenBank/DDBJ whole genome shotgun (WGS) entry which is preliminary data.</text>
</comment>
<organism evidence="1 2">
    <name type="scientific">Neisseria macacae ATCC 33926</name>
    <dbReference type="NCBI Taxonomy" id="997348"/>
    <lineage>
        <taxon>Bacteria</taxon>
        <taxon>Pseudomonadati</taxon>
        <taxon>Pseudomonadota</taxon>
        <taxon>Betaproteobacteria</taxon>
        <taxon>Neisseriales</taxon>
        <taxon>Neisseriaceae</taxon>
        <taxon>Neisseria</taxon>
    </lineage>
</organism>
<name>A0AA36ULR3_9NEIS</name>
<dbReference type="Proteomes" id="UP000004982">
    <property type="component" value="Unassembled WGS sequence"/>
</dbReference>
<dbReference type="AlphaFoldDB" id="A0AA36ULR3"/>
<sequence>MPSRPSCFLPYLKQKIEHQAFRRPFLPLDTNNPPKNKPTAVSRGRFFGFLLSNVV</sequence>
<evidence type="ECO:0000313" key="2">
    <source>
        <dbReference type="Proteomes" id="UP000004982"/>
    </source>
</evidence>
<proteinExistence type="predicted"/>
<protein>
    <submittedName>
        <fullName evidence="1">Uncharacterized protein</fullName>
    </submittedName>
</protein>
<reference evidence="1 2" key="1">
    <citation type="submission" date="2011-05" db="EMBL/GenBank/DDBJ databases">
        <authorList>
            <person name="Muzny D."/>
            <person name="Qin X."/>
            <person name="Deng J."/>
            <person name="Jiang H."/>
            <person name="Liu Y."/>
            <person name="Qu J."/>
            <person name="Song X.-Z."/>
            <person name="Zhang L."/>
            <person name="Thornton R."/>
            <person name="Coyle M."/>
            <person name="Francisco L."/>
            <person name="Jackson L."/>
            <person name="Javaid M."/>
            <person name="Korchina V."/>
            <person name="Kovar C."/>
            <person name="Mata R."/>
            <person name="Mathew T."/>
            <person name="Ngo R."/>
            <person name="Nguyen L."/>
            <person name="Nguyen N."/>
            <person name="Okwuonu G."/>
            <person name="Ongeri F."/>
            <person name="Pham C."/>
            <person name="Simmons D."/>
            <person name="Wilczek-Boney K."/>
            <person name="Hale W."/>
            <person name="Jakkamsetti A."/>
            <person name="Pham P."/>
            <person name="Ruth R."/>
            <person name="San Lucas F."/>
            <person name="Warren J."/>
            <person name="Zhang J."/>
            <person name="Zhao Z."/>
            <person name="Zhou C."/>
            <person name="Zhu D."/>
            <person name="Lee S."/>
            <person name="Bess C."/>
            <person name="Blankenburg K."/>
            <person name="Forbes L."/>
            <person name="Fu Q."/>
            <person name="Gubbala S."/>
            <person name="Hirani K."/>
            <person name="Jayaseelan J.C."/>
            <person name="Lara F."/>
            <person name="Munidasa M."/>
            <person name="Palculict T."/>
            <person name="Patil S."/>
            <person name="Pu L.-L."/>
            <person name="Saada N."/>
            <person name="Tang L."/>
            <person name="Weissenberger G."/>
            <person name="Zhu Y."/>
            <person name="Hemphill L."/>
            <person name="Shang Y."/>
            <person name="Youmans B."/>
            <person name="Ayvaz T."/>
            <person name="Ross M."/>
            <person name="Santibanez J."/>
            <person name="Aqrawi P."/>
            <person name="Gross S."/>
            <person name="Joshi V."/>
            <person name="Fowler G."/>
            <person name="Nazareth L."/>
            <person name="Reid J."/>
            <person name="Worley K."/>
            <person name="Petrosino J."/>
            <person name="Highlander S."/>
            <person name="Gibbs R."/>
        </authorList>
    </citation>
    <scope>NUCLEOTIDE SEQUENCE [LARGE SCALE GENOMIC DNA]</scope>
    <source>
        <strain evidence="1 2">ATCC 33926</strain>
    </source>
</reference>
<dbReference type="EMBL" id="AFQE01000014">
    <property type="protein sequence ID" value="EGQ78382.1"/>
    <property type="molecule type" value="Genomic_DNA"/>
</dbReference>
<accession>A0AA36ULR3</accession>
<gene>
    <name evidence="1" type="ORF">HMPREF9418_0178</name>
</gene>
<evidence type="ECO:0000313" key="1">
    <source>
        <dbReference type="EMBL" id="EGQ78382.1"/>
    </source>
</evidence>